<organism evidence="1 2">
    <name type="scientific">Scortum barcoo</name>
    <name type="common">barcoo grunter</name>
    <dbReference type="NCBI Taxonomy" id="214431"/>
    <lineage>
        <taxon>Eukaryota</taxon>
        <taxon>Metazoa</taxon>
        <taxon>Chordata</taxon>
        <taxon>Craniata</taxon>
        <taxon>Vertebrata</taxon>
        <taxon>Euteleostomi</taxon>
        <taxon>Actinopterygii</taxon>
        <taxon>Neopterygii</taxon>
        <taxon>Teleostei</taxon>
        <taxon>Neoteleostei</taxon>
        <taxon>Acanthomorphata</taxon>
        <taxon>Eupercaria</taxon>
        <taxon>Centrarchiformes</taxon>
        <taxon>Terapontoidei</taxon>
        <taxon>Terapontidae</taxon>
        <taxon>Scortum</taxon>
    </lineage>
</organism>
<reference evidence="1" key="1">
    <citation type="submission" date="2022-04" db="EMBL/GenBank/DDBJ databases">
        <title>Jade perch genome.</title>
        <authorList>
            <person name="Chao B."/>
        </authorList>
    </citation>
    <scope>NUCLEOTIDE SEQUENCE</scope>
    <source>
        <strain evidence="1">CB-2022</strain>
    </source>
</reference>
<accession>A0ACB8VJS0</accession>
<sequence length="271" mass="29414">MPPRNTSVSISPSALVSAGSWVNLTCSSRAKPPVSRFTWFKTSTDGPMNLSEGQIYSFNATEGGDYYCVATNDLRQQTSSVIHLTVDGQPDGSVRWEAVLGGVIGIIALIFLIVCVCWLKSTHSTPQQTQSQTGDELMVKEPARKTEEKEEDIHYGEINFSKQRAEASSGSVQDSGQQQDTLYAQMPPRNTSVSISPSALVSAGSWVNLTCSSRAKPPVSLFTWFKTSTDGPIQETSTDGPMKVTEGQIYSFEGGDATEGGDYYCRRCGHK</sequence>
<keyword evidence="2" id="KW-1185">Reference proteome</keyword>
<dbReference type="Proteomes" id="UP000831701">
    <property type="component" value="Chromosome 21"/>
</dbReference>
<dbReference type="EMBL" id="CM041551">
    <property type="protein sequence ID" value="KAI3354773.1"/>
    <property type="molecule type" value="Genomic_DNA"/>
</dbReference>
<name>A0ACB8VJS0_9TELE</name>
<evidence type="ECO:0000313" key="1">
    <source>
        <dbReference type="EMBL" id="KAI3354773.1"/>
    </source>
</evidence>
<evidence type="ECO:0000313" key="2">
    <source>
        <dbReference type="Proteomes" id="UP000831701"/>
    </source>
</evidence>
<gene>
    <name evidence="1" type="ORF">L3Q82_004599</name>
</gene>
<comment type="caution">
    <text evidence="1">The sequence shown here is derived from an EMBL/GenBank/DDBJ whole genome shotgun (WGS) entry which is preliminary data.</text>
</comment>
<protein>
    <submittedName>
        <fullName evidence="1">Uncharacterized protein</fullName>
    </submittedName>
</protein>
<proteinExistence type="predicted"/>